<dbReference type="Pfam" id="PF05292">
    <property type="entry name" value="MCD"/>
    <property type="match status" value="2"/>
</dbReference>
<evidence type="ECO:0000259" key="1">
    <source>
        <dbReference type="Pfam" id="PF05292"/>
    </source>
</evidence>
<accession>A0ABZ2V6V2</accession>
<dbReference type="InterPro" id="IPR038917">
    <property type="entry name" value="Malonyl_CoA_deC"/>
</dbReference>
<dbReference type="Gene3D" id="1.20.140.90">
    <property type="entry name" value="Malonyl-CoA decarboxylase, oligemerization domain"/>
    <property type="match status" value="1"/>
</dbReference>
<dbReference type="PANTHER" id="PTHR28641">
    <property type="match status" value="1"/>
</dbReference>
<protein>
    <submittedName>
        <fullName evidence="3">Malonyl-CoA decarboxylase domain-containing protein</fullName>
    </submittedName>
</protein>
<dbReference type="Proteomes" id="UP001440612">
    <property type="component" value="Chromosome"/>
</dbReference>
<dbReference type="PANTHER" id="PTHR28641:SF1">
    <property type="entry name" value="MALONYL-COA DECARBOXYLASE, MITOCHONDRIAL"/>
    <property type="match status" value="1"/>
</dbReference>
<evidence type="ECO:0000313" key="4">
    <source>
        <dbReference type="Proteomes" id="UP001440612"/>
    </source>
</evidence>
<dbReference type="InterPro" id="IPR038351">
    <property type="entry name" value="MCD_N_sf"/>
</dbReference>
<feature type="domain" description="Malonyl-CoA decarboxylase C-terminal" evidence="1">
    <location>
        <begin position="162"/>
        <end position="311"/>
    </location>
</feature>
<name>A0ABZ2V6V2_9RHOB</name>
<feature type="domain" description="Malonyl-CoA decarboxylase N-terminal" evidence="2">
    <location>
        <begin position="79"/>
        <end position="159"/>
    </location>
</feature>
<dbReference type="InterPro" id="IPR035372">
    <property type="entry name" value="MCD_N"/>
</dbReference>
<proteinExistence type="predicted"/>
<feature type="domain" description="Malonyl-CoA decarboxylase C-terminal" evidence="1">
    <location>
        <begin position="331"/>
        <end position="392"/>
    </location>
</feature>
<dbReference type="InterPro" id="IPR007956">
    <property type="entry name" value="Malonyl_CoA_deC_C"/>
</dbReference>
<keyword evidence="4" id="KW-1185">Reference proteome</keyword>
<evidence type="ECO:0000259" key="2">
    <source>
        <dbReference type="Pfam" id="PF17408"/>
    </source>
</evidence>
<dbReference type="Pfam" id="PF17408">
    <property type="entry name" value="MCD_N"/>
    <property type="match status" value="1"/>
</dbReference>
<dbReference type="RefSeq" id="WP_341368414.1">
    <property type="nucleotide sequence ID" value="NZ_CP150951.2"/>
</dbReference>
<dbReference type="EMBL" id="CP150951">
    <property type="protein sequence ID" value="WZC50312.1"/>
    <property type="molecule type" value="Genomic_DNA"/>
</dbReference>
<evidence type="ECO:0000313" key="3">
    <source>
        <dbReference type="EMBL" id="WZC50312.1"/>
    </source>
</evidence>
<dbReference type="InterPro" id="IPR042303">
    <property type="entry name" value="Malonyl_CoA_deC_C_sf"/>
</dbReference>
<gene>
    <name evidence="3" type="ORF">AABB29_06645</name>
</gene>
<organism evidence="3 4">
    <name type="scientific">Yoonia phaeophyticola</name>
    <dbReference type="NCBI Taxonomy" id="3137369"/>
    <lineage>
        <taxon>Bacteria</taxon>
        <taxon>Pseudomonadati</taxon>
        <taxon>Pseudomonadota</taxon>
        <taxon>Alphaproteobacteria</taxon>
        <taxon>Rhodobacterales</taxon>
        <taxon>Paracoccaceae</taxon>
        <taxon>Yoonia</taxon>
    </lineage>
</organism>
<sequence>MRRNRFLGDILSQLFDRRGLMRGKDDTRDIFALCGALLSSEGEVSGLRLASTVLARYATLDEEEKTAFFRYLNTELEIDAAHIADLANNYAETPTPELFKSLCQAAEPKRQELLRRLNQPVGATAELVAMRVDLLKRLKANPDLARTNIDFVHLLRSWFNRGFLVLQQISWDTPARILDKIVAYEAVHEINDWDDLRRRLYPPDRRCFAFFHPAMPDEPLIFVEVALTETIPGSIDHVLSEEREPLDADQAKVAVFYSISNCQKGLTGISFGNLLIKQVVSELSLECPELESFVTLSPIPGLRRWLETQVDDPDLGGAAQAALDGALPPEDLRAITARYLVQAKRGDGLPKDPVARFHLGNGAEIHDLHAGADTSPKGIAQSAGAMVNYLYNLGQTERNHEAFATEATVTASRAVQALSTAQIQTKTKEPTA</sequence>
<reference evidence="4" key="1">
    <citation type="submission" date="2024-04" db="EMBL/GenBank/DDBJ databases">
        <title>Phylogenomic analyses of a clade within the roseobacter group suggest taxonomic reassignments of species of the genera Aestuariivita, Citreicella, Loktanella, Nautella, Pelagibaca, Ruegeria, Thalassobius, Thiobacimonas and Tropicibacter, and the proposal o.</title>
        <authorList>
            <person name="Jeon C.O."/>
        </authorList>
    </citation>
    <scope>NUCLEOTIDE SEQUENCE [LARGE SCALE GENOMIC DNA]</scope>
    <source>
        <strain evidence="4">BS5-3</strain>
    </source>
</reference>
<dbReference type="Gene3D" id="3.40.630.150">
    <property type="entry name" value="Malonyl-CoA decarboxylase, catalytic domain"/>
    <property type="match status" value="1"/>
</dbReference>